<dbReference type="SUPFAM" id="SSF48179">
    <property type="entry name" value="6-phosphogluconate dehydrogenase C-terminal domain-like"/>
    <property type="match status" value="1"/>
</dbReference>
<feature type="domain" description="Ketopantoate reductase N-terminal" evidence="11">
    <location>
        <begin position="6"/>
        <end position="146"/>
    </location>
</feature>
<dbReference type="GO" id="GO:0050661">
    <property type="term" value="F:NADP binding"/>
    <property type="evidence" value="ECO:0007669"/>
    <property type="project" value="TreeGrafter"/>
</dbReference>
<dbReference type="Gene3D" id="1.10.1040.10">
    <property type="entry name" value="N-(1-d-carboxylethyl)-l-norvaline Dehydrogenase, domain 2"/>
    <property type="match status" value="1"/>
</dbReference>
<dbReference type="PANTHER" id="PTHR43765">
    <property type="entry name" value="2-DEHYDROPANTOATE 2-REDUCTASE-RELATED"/>
    <property type="match status" value="1"/>
</dbReference>
<dbReference type="EMBL" id="AZCT01000015">
    <property type="protein sequence ID" value="KRK11726.1"/>
    <property type="molecule type" value="Genomic_DNA"/>
</dbReference>
<dbReference type="Proteomes" id="UP000051984">
    <property type="component" value="Unassembled WGS sequence"/>
</dbReference>
<dbReference type="PATRIC" id="fig|1423816.3.peg.1052"/>
<evidence type="ECO:0000256" key="3">
    <source>
        <dbReference type="ARBA" id="ARBA00007870"/>
    </source>
</evidence>
<dbReference type="GO" id="GO:0015940">
    <property type="term" value="P:pantothenate biosynthetic process"/>
    <property type="evidence" value="ECO:0007669"/>
    <property type="project" value="UniProtKB-UniPathway"/>
</dbReference>
<dbReference type="PANTHER" id="PTHR43765:SF2">
    <property type="entry name" value="2-DEHYDROPANTOATE 2-REDUCTASE"/>
    <property type="match status" value="1"/>
</dbReference>
<organism evidence="13 14">
    <name type="scientific">Lacticaseibacillus zeae DSM 20178 = KCTC 3804</name>
    <dbReference type="NCBI Taxonomy" id="1423816"/>
    <lineage>
        <taxon>Bacteria</taxon>
        <taxon>Bacillati</taxon>
        <taxon>Bacillota</taxon>
        <taxon>Bacilli</taxon>
        <taxon>Lactobacillales</taxon>
        <taxon>Lactobacillaceae</taxon>
        <taxon>Lacticaseibacillus</taxon>
    </lineage>
</organism>
<dbReference type="InterPro" id="IPR050838">
    <property type="entry name" value="Ketopantoate_reductase"/>
</dbReference>
<dbReference type="GO" id="GO:0005737">
    <property type="term" value="C:cytoplasm"/>
    <property type="evidence" value="ECO:0007669"/>
    <property type="project" value="TreeGrafter"/>
</dbReference>
<comment type="similarity">
    <text evidence="3">Belongs to the ketopantoate reductase family.</text>
</comment>
<proteinExistence type="inferred from homology"/>
<dbReference type="InterPro" id="IPR008927">
    <property type="entry name" value="6-PGluconate_DH-like_C_sf"/>
</dbReference>
<dbReference type="GO" id="GO:0008677">
    <property type="term" value="F:2-dehydropantoate 2-reductase activity"/>
    <property type="evidence" value="ECO:0007669"/>
    <property type="project" value="UniProtKB-EC"/>
</dbReference>
<dbReference type="InterPro" id="IPR013752">
    <property type="entry name" value="KPA_reductase"/>
</dbReference>
<evidence type="ECO:0000313" key="13">
    <source>
        <dbReference type="EMBL" id="KRK11726.1"/>
    </source>
</evidence>
<name>A0A0R1ES01_LACZE</name>
<dbReference type="Pfam" id="PF02558">
    <property type="entry name" value="ApbA"/>
    <property type="match status" value="1"/>
</dbReference>
<feature type="domain" description="Ketopantoate reductase C-terminal" evidence="12">
    <location>
        <begin position="185"/>
        <end position="325"/>
    </location>
</feature>
<evidence type="ECO:0000256" key="6">
    <source>
        <dbReference type="ARBA" id="ARBA00022655"/>
    </source>
</evidence>
<evidence type="ECO:0000256" key="1">
    <source>
        <dbReference type="ARBA" id="ARBA00002919"/>
    </source>
</evidence>
<dbReference type="RefSeq" id="WP_010492666.1">
    <property type="nucleotide sequence ID" value="NZ_AZCT01000015.1"/>
</dbReference>
<dbReference type="EC" id="1.1.1.169" evidence="4"/>
<protein>
    <recommendedName>
        <fullName evidence="5">2-dehydropantoate 2-reductase</fullName>
        <ecNumber evidence="4">1.1.1.169</ecNumber>
    </recommendedName>
    <alternativeName>
        <fullName evidence="9">Ketopantoate reductase</fullName>
    </alternativeName>
</protein>
<comment type="catalytic activity">
    <reaction evidence="10">
        <text>(R)-pantoate + NADP(+) = 2-dehydropantoate + NADPH + H(+)</text>
        <dbReference type="Rhea" id="RHEA:16233"/>
        <dbReference type="ChEBI" id="CHEBI:11561"/>
        <dbReference type="ChEBI" id="CHEBI:15378"/>
        <dbReference type="ChEBI" id="CHEBI:15980"/>
        <dbReference type="ChEBI" id="CHEBI:57783"/>
        <dbReference type="ChEBI" id="CHEBI:58349"/>
        <dbReference type="EC" id="1.1.1.169"/>
    </reaction>
</comment>
<sequence>MDTLKIAIYGAGSIGTISGAYLSAAYGKDHVTLIDTWPADVAALNAEGAHVIGTTDFTTPVTAVMADDVTDQFDLILLHTKQVDNATVIPAVKQLLKPDGTLVSLQNGVPEKYILTHIPAKNLIAGSVVFGATGAGPAVTELTTAYDSFKAHAYQIGEIDGTITPRTELVQTILSHVGMTPISNDLMGTKWSKLLVNAAFSGLSTIMNRTFGEVAQDDIGVKSALHILNEGLNVGQADGITFTPLSGVDLAATFGLTGDDFTDTQIATLRLMTGANAKLKASMLQDLYKQRRTEVDYINGLITTTARDHGIATPFNDLVVNLITEAERTHTIPTFEVAEAELQQLLDHRTVAS</sequence>
<evidence type="ECO:0000313" key="14">
    <source>
        <dbReference type="Proteomes" id="UP000051984"/>
    </source>
</evidence>
<dbReference type="InterPro" id="IPR013328">
    <property type="entry name" value="6PGD_dom2"/>
</dbReference>
<evidence type="ECO:0000256" key="8">
    <source>
        <dbReference type="ARBA" id="ARBA00023002"/>
    </source>
</evidence>
<reference evidence="13 14" key="1">
    <citation type="journal article" date="2015" name="Genome Announc.">
        <title>Expanding the biotechnology potential of lactobacilli through comparative genomics of 213 strains and associated genera.</title>
        <authorList>
            <person name="Sun Z."/>
            <person name="Harris H.M."/>
            <person name="McCann A."/>
            <person name="Guo C."/>
            <person name="Argimon S."/>
            <person name="Zhang W."/>
            <person name="Yang X."/>
            <person name="Jeffery I.B."/>
            <person name="Cooney J.C."/>
            <person name="Kagawa T.F."/>
            <person name="Liu W."/>
            <person name="Song Y."/>
            <person name="Salvetti E."/>
            <person name="Wrobel A."/>
            <person name="Rasinkangas P."/>
            <person name="Parkhill J."/>
            <person name="Rea M.C."/>
            <person name="O'Sullivan O."/>
            <person name="Ritari J."/>
            <person name="Douillard F.P."/>
            <person name="Paul Ross R."/>
            <person name="Yang R."/>
            <person name="Briner A.E."/>
            <person name="Felis G.E."/>
            <person name="de Vos W.M."/>
            <person name="Barrangou R."/>
            <person name="Klaenhammer T.R."/>
            <person name="Caufield P.W."/>
            <person name="Cui Y."/>
            <person name="Zhang H."/>
            <person name="O'Toole P.W."/>
        </authorList>
    </citation>
    <scope>NUCLEOTIDE SEQUENCE [LARGE SCALE GENOMIC DNA]</scope>
    <source>
        <strain evidence="13 14">DSM 20178</strain>
    </source>
</reference>
<comment type="pathway">
    <text evidence="2">Cofactor biosynthesis; (R)-pantothenate biosynthesis; (R)-pantoate from 3-methyl-2-oxobutanoate: step 2/2.</text>
</comment>
<evidence type="ECO:0000259" key="11">
    <source>
        <dbReference type="Pfam" id="PF02558"/>
    </source>
</evidence>
<evidence type="ECO:0000256" key="5">
    <source>
        <dbReference type="ARBA" id="ARBA00019465"/>
    </source>
</evidence>
<dbReference type="eggNOG" id="COG1893">
    <property type="taxonomic scope" value="Bacteria"/>
</dbReference>
<dbReference type="InterPro" id="IPR013332">
    <property type="entry name" value="KPR_N"/>
</dbReference>
<dbReference type="NCBIfam" id="TIGR00745">
    <property type="entry name" value="apbA_panE"/>
    <property type="match status" value="1"/>
</dbReference>
<dbReference type="SUPFAM" id="SSF51735">
    <property type="entry name" value="NAD(P)-binding Rossmann-fold domains"/>
    <property type="match status" value="1"/>
</dbReference>
<comment type="caution">
    <text evidence="13">The sequence shown here is derived from an EMBL/GenBank/DDBJ whole genome shotgun (WGS) entry which is preliminary data.</text>
</comment>
<evidence type="ECO:0000259" key="12">
    <source>
        <dbReference type="Pfam" id="PF08546"/>
    </source>
</evidence>
<gene>
    <name evidence="13" type="ORF">FD51_GL001017</name>
</gene>
<evidence type="ECO:0000256" key="9">
    <source>
        <dbReference type="ARBA" id="ARBA00032024"/>
    </source>
</evidence>
<dbReference type="InterPro" id="IPR003710">
    <property type="entry name" value="ApbA"/>
</dbReference>
<keyword evidence="7" id="KW-0521">NADP</keyword>
<accession>A0A0R1ES01</accession>
<dbReference type="Gene3D" id="3.40.50.720">
    <property type="entry name" value="NAD(P)-binding Rossmann-like Domain"/>
    <property type="match status" value="1"/>
</dbReference>
<dbReference type="AlphaFoldDB" id="A0A0R1ES01"/>
<evidence type="ECO:0000256" key="10">
    <source>
        <dbReference type="ARBA" id="ARBA00048793"/>
    </source>
</evidence>
<dbReference type="UniPathway" id="UPA00028">
    <property type="reaction ID" value="UER00004"/>
</dbReference>
<comment type="function">
    <text evidence="1">Catalyzes the NADPH-dependent reduction of ketopantoate into pantoic acid.</text>
</comment>
<keyword evidence="8" id="KW-0560">Oxidoreductase</keyword>
<keyword evidence="6" id="KW-0566">Pantothenate biosynthesis</keyword>
<evidence type="ECO:0000256" key="4">
    <source>
        <dbReference type="ARBA" id="ARBA00013014"/>
    </source>
</evidence>
<evidence type="ECO:0000256" key="7">
    <source>
        <dbReference type="ARBA" id="ARBA00022857"/>
    </source>
</evidence>
<evidence type="ECO:0000256" key="2">
    <source>
        <dbReference type="ARBA" id="ARBA00004994"/>
    </source>
</evidence>
<dbReference type="InterPro" id="IPR036291">
    <property type="entry name" value="NAD(P)-bd_dom_sf"/>
</dbReference>
<dbReference type="Pfam" id="PF08546">
    <property type="entry name" value="ApbA_C"/>
    <property type="match status" value="1"/>
</dbReference>